<evidence type="ECO:0000256" key="1">
    <source>
        <dbReference type="SAM" id="MobiDB-lite"/>
    </source>
</evidence>
<gene>
    <name evidence="2" type="ORF">EPI10_024470</name>
</gene>
<feature type="compositionally biased region" description="Polar residues" evidence="1">
    <location>
        <begin position="178"/>
        <end position="193"/>
    </location>
</feature>
<dbReference type="InterPro" id="IPR021109">
    <property type="entry name" value="Peptidase_aspartic_dom_sf"/>
</dbReference>
<accession>A0A5B6VX17</accession>
<evidence type="ECO:0000313" key="2">
    <source>
        <dbReference type="EMBL" id="KAA3474149.1"/>
    </source>
</evidence>
<dbReference type="AlphaFoldDB" id="A0A5B6VX17"/>
<dbReference type="InterPro" id="IPR032567">
    <property type="entry name" value="RTL1-rel"/>
</dbReference>
<reference evidence="3" key="1">
    <citation type="journal article" date="2019" name="Plant Biotechnol. J.">
        <title>Genome sequencing of the Australian wild diploid species Gossypium australe highlights disease resistance and delayed gland morphogenesis.</title>
        <authorList>
            <person name="Cai Y."/>
            <person name="Cai X."/>
            <person name="Wang Q."/>
            <person name="Wang P."/>
            <person name="Zhang Y."/>
            <person name="Cai C."/>
            <person name="Xu Y."/>
            <person name="Wang K."/>
            <person name="Zhou Z."/>
            <person name="Wang C."/>
            <person name="Geng S."/>
            <person name="Li B."/>
            <person name="Dong Q."/>
            <person name="Hou Y."/>
            <person name="Wang H."/>
            <person name="Ai P."/>
            <person name="Liu Z."/>
            <person name="Yi F."/>
            <person name="Sun M."/>
            <person name="An G."/>
            <person name="Cheng J."/>
            <person name="Zhang Y."/>
            <person name="Shi Q."/>
            <person name="Xie Y."/>
            <person name="Shi X."/>
            <person name="Chang Y."/>
            <person name="Huang F."/>
            <person name="Chen Y."/>
            <person name="Hong S."/>
            <person name="Mi L."/>
            <person name="Sun Q."/>
            <person name="Zhang L."/>
            <person name="Zhou B."/>
            <person name="Peng R."/>
            <person name="Zhang X."/>
            <person name="Liu F."/>
        </authorList>
    </citation>
    <scope>NUCLEOTIDE SEQUENCE [LARGE SCALE GENOMIC DNA]</scope>
    <source>
        <strain evidence="3">cv. PA1801</strain>
    </source>
</reference>
<dbReference type="PANTHER" id="PTHR15503:SF45">
    <property type="entry name" value="RNA-DIRECTED DNA POLYMERASE HOMOLOG"/>
    <property type="match status" value="1"/>
</dbReference>
<protein>
    <submittedName>
        <fullName evidence="2">Gag-Pol polyprotein</fullName>
    </submittedName>
</protein>
<dbReference type="SUPFAM" id="SSF50630">
    <property type="entry name" value="Acid proteases"/>
    <property type="match status" value="1"/>
</dbReference>
<dbReference type="SUPFAM" id="SSF56672">
    <property type="entry name" value="DNA/RNA polymerases"/>
    <property type="match status" value="1"/>
</dbReference>
<dbReference type="CDD" id="cd00303">
    <property type="entry name" value="retropepsin_like"/>
    <property type="match status" value="1"/>
</dbReference>
<dbReference type="PANTHER" id="PTHR15503">
    <property type="entry name" value="LDOC1 RELATED"/>
    <property type="match status" value="1"/>
</dbReference>
<proteinExistence type="predicted"/>
<evidence type="ECO:0000313" key="3">
    <source>
        <dbReference type="Proteomes" id="UP000325315"/>
    </source>
</evidence>
<feature type="region of interest" description="Disordered" evidence="1">
    <location>
        <begin position="167"/>
        <end position="199"/>
    </location>
</feature>
<dbReference type="EMBL" id="SMMG02000005">
    <property type="protein sequence ID" value="KAA3474149.1"/>
    <property type="molecule type" value="Genomic_DNA"/>
</dbReference>
<dbReference type="Gene3D" id="2.40.70.10">
    <property type="entry name" value="Acid Proteases"/>
    <property type="match status" value="1"/>
</dbReference>
<feature type="compositionally biased region" description="Basic and acidic residues" evidence="1">
    <location>
        <begin position="45"/>
        <end position="61"/>
    </location>
</feature>
<organism evidence="2 3">
    <name type="scientific">Gossypium australe</name>
    <dbReference type="NCBI Taxonomy" id="47621"/>
    <lineage>
        <taxon>Eukaryota</taxon>
        <taxon>Viridiplantae</taxon>
        <taxon>Streptophyta</taxon>
        <taxon>Embryophyta</taxon>
        <taxon>Tracheophyta</taxon>
        <taxon>Spermatophyta</taxon>
        <taxon>Magnoliopsida</taxon>
        <taxon>eudicotyledons</taxon>
        <taxon>Gunneridae</taxon>
        <taxon>Pentapetalae</taxon>
        <taxon>rosids</taxon>
        <taxon>malvids</taxon>
        <taxon>Malvales</taxon>
        <taxon>Malvaceae</taxon>
        <taxon>Malvoideae</taxon>
        <taxon>Gossypium</taxon>
    </lineage>
</organism>
<keyword evidence="3" id="KW-1185">Reference proteome</keyword>
<feature type="region of interest" description="Disordered" evidence="1">
    <location>
        <begin position="45"/>
        <end position="76"/>
    </location>
</feature>
<dbReference type="InterPro" id="IPR043502">
    <property type="entry name" value="DNA/RNA_pol_sf"/>
</dbReference>
<dbReference type="OrthoDB" id="1749844at2759"/>
<name>A0A5B6VX17_9ROSI</name>
<dbReference type="Pfam" id="PF08284">
    <property type="entry name" value="RVP_2"/>
    <property type="match status" value="1"/>
</dbReference>
<sequence>MSVTEYEQEFVRLRLNEDIKLLVGILDLNEFVVLVERACKEDELTKEKKKAESEARDERKRSMSKSYQPSSKRFRDAANRSNVSFGHSDRDHVKQSVGPRTQIPIESSVGSVKSNKPECRQCGRRHVGECWGKYNNRVCYKCGSRDRFIRDCPELAEKDNVQNARPSNMIARGRPPRNTKNVSGSQRGTTDTAVRSKARAPAQAYSIHAREEASYPDVITGTFTLFDTDVIALIDPGSTHSYVCVNLVSSKTLPVESTEFVIRVSNPLGKFVLVDKVCKNCPLMFRDIYFLANLMLLPFDEFDIIMGMDWLTLHNAIVNHKRKSIDLRSQNGEIVRIESSDLNGLPAVVSSMKALNYVNKGCKAYFAHVIDTKVIEKKVESVPIVCEFPDVFPEEQPGLPPMREVEFGIDLVPGTTPISIAPYRMAPTELKELKS</sequence>
<comment type="caution">
    <text evidence="2">The sequence shown here is derived from an EMBL/GenBank/DDBJ whole genome shotgun (WGS) entry which is preliminary data.</text>
</comment>
<dbReference type="Proteomes" id="UP000325315">
    <property type="component" value="Unassembled WGS sequence"/>
</dbReference>
<dbReference type="Gene3D" id="4.10.60.10">
    <property type="entry name" value="Zinc finger, CCHC-type"/>
    <property type="match status" value="1"/>
</dbReference>